<dbReference type="RefSeq" id="XP_009057295.1">
    <property type="nucleotide sequence ID" value="XM_009059047.1"/>
</dbReference>
<feature type="domain" description="BTB" evidence="1">
    <location>
        <begin position="69"/>
        <end position="135"/>
    </location>
</feature>
<dbReference type="PROSITE" id="PS50097">
    <property type="entry name" value="BTB"/>
    <property type="match status" value="1"/>
</dbReference>
<dbReference type="SMART" id="SM00225">
    <property type="entry name" value="BTB"/>
    <property type="match status" value="1"/>
</dbReference>
<dbReference type="EMBL" id="KB202163">
    <property type="protein sequence ID" value="ESO91983.1"/>
    <property type="molecule type" value="Genomic_DNA"/>
</dbReference>
<dbReference type="InterPro" id="IPR011333">
    <property type="entry name" value="SKP1/BTB/POZ_sf"/>
</dbReference>
<dbReference type="KEGG" id="lgi:LOTGIDRAFT_217137"/>
<reference evidence="2 3" key="1">
    <citation type="journal article" date="2013" name="Nature">
        <title>Insights into bilaterian evolution from three spiralian genomes.</title>
        <authorList>
            <person name="Simakov O."/>
            <person name="Marletaz F."/>
            <person name="Cho S.J."/>
            <person name="Edsinger-Gonzales E."/>
            <person name="Havlak P."/>
            <person name="Hellsten U."/>
            <person name="Kuo D.H."/>
            <person name="Larsson T."/>
            <person name="Lv J."/>
            <person name="Arendt D."/>
            <person name="Savage R."/>
            <person name="Osoegawa K."/>
            <person name="de Jong P."/>
            <person name="Grimwood J."/>
            <person name="Chapman J.A."/>
            <person name="Shapiro H."/>
            <person name="Aerts A."/>
            <person name="Otillar R.P."/>
            <person name="Terry A.Y."/>
            <person name="Boore J.L."/>
            <person name="Grigoriev I.V."/>
            <person name="Lindberg D.R."/>
            <person name="Seaver E.C."/>
            <person name="Weisblat D.A."/>
            <person name="Putnam N.H."/>
            <person name="Rokhsar D.S."/>
        </authorList>
    </citation>
    <scope>NUCLEOTIDE SEQUENCE [LARGE SCALE GENOMIC DNA]</scope>
</reference>
<dbReference type="AlphaFoldDB" id="V3ZKU8"/>
<protein>
    <recommendedName>
        <fullName evidence="1">BTB domain-containing protein</fullName>
    </recommendedName>
</protein>
<evidence type="ECO:0000313" key="3">
    <source>
        <dbReference type="Proteomes" id="UP000030746"/>
    </source>
</evidence>
<evidence type="ECO:0000259" key="1">
    <source>
        <dbReference type="PROSITE" id="PS50097"/>
    </source>
</evidence>
<organism evidence="2 3">
    <name type="scientific">Lottia gigantea</name>
    <name type="common">Giant owl limpet</name>
    <dbReference type="NCBI Taxonomy" id="225164"/>
    <lineage>
        <taxon>Eukaryota</taxon>
        <taxon>Metazoa</taxon>
        <taxon>Spiralia</taxon>
        <taxon>Lophotrochozoa</taxon>
        <taxon>Mollusca</taxon>
        <taxon>Gastropoda</taxon>
        <taxon>Patellogastropoda</taxon>
        <taxon>Lottioidea</taxon>
        <taxon>Lottiidae</taxon>
        <taxon>Lottia</taxon>
    </lineage>
</organism>
<dbReference type="HOGENOM" id="CLU_1032773_0_0_1"/>
<dbReference type="PANTHER" id="PTHR45632:SF30">
    <property type="entry name" value="BTB DOMAIN-CONTAINING PROTEIN"/>
    <property type="match status" value="1"/>
</dbReference>
<dbReference type="Proteomes" id="UP000030746">
    <property type="component" value="Unassembled WGS sequence"/>
</dbReference>
<gene>
    <name evidence="2" type="ORF">LOTGIDRAFT_217137</name>
</gene>
<feature type="non-terminal residue" evidence="2">
    <location>
        <position position="270"/>
    </location>
</feature>
<dbReference type="PANTHER" id="PTHR45632">
    <property type="entry name" value="LD33804P"/>
    <property type="match status" value="1"/>
</dbReference>
<dbReference type="SUPFAM" id="SSF54695">
    <property type="entry name" value="POZ domain"/>
    <property type="match status" value="1"/>
</dbReference>
<dbReference type="InterPro" id="IPR000210">
    <property type="entry name" value="BTB/POZ_dom"/>
</dbReference>
<name>V3ZKU8_LOTGI</name>
<sequence>MLSEDFLSCFSIINNRLLDLAGSSEFQRSTFAKMDEPKHPKREMGRKENHAVKIQDILYEQFVSESEFCDVTLLVGDEKVKAHWCILVSCPFFQSLHDSGMKESFEVKIRLNYGTPWAMKEALKFLYLGTISVTYDKIKELLEAAEYLQITDLKKCCNDYLCMTEINEENCVQLSLLSSLYDLDLYNSAFKFLRGHLPTVLKGEDALTLTKDSVMSLLTDETLTYVPQETFLEFITKWTEQDEDFRSEFFKELFLALNLQNIPKSVLIDN</sequence>
<accession>V3ZKU8</accession>
<dbReference type="CTD" id="20246688"/>
<keyword evidence="3" id="KW-1185">Reference proteome</keyword>
<dbReference type="Pfam" id="PF00651">
    <property type="entry name" value="BTB"/>
    <property type="match status" value="1"/>
</dbReference>
<dbReference type="GeneID" id="20246688"/>
<dbReference type="OMA" id="MERRVCH"/>
<dbReference type="SMART" id="SM00875">
    <property type="entry name" value="BACK"/>
    <property type="match status" value="1"/>
</dbReference>
<dbReference type="Gene3D" id="1.25.40.420">
    <property type="match status" value="1"/>
</dbReference>
<evidence type="ECO:0000313" key="2">
    <source>
        <dbReference type="EMBL" id="ESO91983.1"/>
    </source>
</evidence>
<dbReference type="InterPro" id="IPR011705">
    <property type="entry name" value="BACK"/>
</dbReference>
<dbReference type="Pfam" id="PF07707">
    <property type="entry name" value="BACK"/>
    <property type="match status" value="1"/>
</dbReference>
<proteinExistence type="predicted"/>
<dbReference type="Gene3D" id="3.30.710.10">
    <property type="entry name" value="Potassium Channel Kv1.1, Chain A"/>
    <property type="match status" value="1"/>
</dbReference>
<dbReference type="OrthoDB" id="6155786at2759"/>